<evidence type="ECO:0000256" key="9">
    <source>
        <dbReference type="ARBA" id="ARBA00022679"/>
    </source>
</evidence>
<evidence type="ECO:0000256" key="10">
    <source>
        <dbReference type="ARBA" id="ARBA00022726"/>
    </source>
</evidence>
<evidence type="ECO:0000256" key="4">
    <source>
        <dbReference type="ARBA" id="ARBA00004659"/>
    </source>
</evidence>
<name>A0A075G1H9_9ARCH</name>
<evidence type="ECO:0000259" key="12">
    <source>
        <dbReference type="Pfam" id="PF00156"/>
    </source>
</evidence>
<evidence type="ECO:0000256" key="8">
    <source>
        <dbReference type="ARBA" id="ARBA00022676"/>
    </source>
</evidence>
<comment type="similarity">
    <text evidence="5 11">Belongs to the purine/pyrimidine phosphoribosyltransferase family.</text>
</comment>
<evidence type="ECO:0000313" key="13">
    <source>
        <dbReference type="EMBL" id="AIE95697.1"/>
    </source>
</evidence>
<dbReference type="InterPro" id="IPR029057">
    <property type="entry name" value="PRTase-like"/>
</dbReference>
<dbReference type="GO" id="GO:0044209">
    <property type="term" value="P:AMP salvage"/>
    <property type="evidence" value="ECO:0007669"/>
    <property type="project" value="UniProtKB-UniRule"/>
</dbReference>
<dbReference type="Pfam" id="PF00156">
    <property type="entry name" value="Pribosyltran"/>
    <property type="match status" value="1"/>
</dbReference>
<dbReference type="SUPFAM" id="SSF53271">
    <property type="entry name" value="PRTase-like"/>
    <property type="match status" value="1"/>
</dbReference>
<dbReference type="HAMAP" id="MF_00004">
    <property type="entry name" value="Aden_phosphoribosyltr"/>
    <property type="match status" value="1"/>
</dbReference>
<dbReference type="GO" id="GO:0005737">
    <property type="term" value="C:cytoplasm"/>
    <property type="evidence" value="ECO:0007669"/>
    <property type="project" value="UniProtKB-SubCell"/>
</dbReference>
<dbReference type="EC" id="2.4.2.7" evidence="6 11"/>
<keyword evidence="9 11" id="KW-0808">Transferase</keyword>
<comment type="catalytic activity">
    <reaction evidence="1 11">
        <text>AMP + diphosphate = 5-phospho-alpha-D-ribose 1-diphosphate + adenine</text>
        <dbReference type="Rhea" id="RHEA:16609"/>
        <dbReference type="ChEBI" id="CHEBI:16708"/>
        <dbReference type="ChEBI" id="CHEBI:33019"/>
        <dbReference type="ChEBI" id="CHEBI:58017"/>
        <dbReference type="ChEBI" id="CHEBI:456215"/>
        <dbReference type="EC" id="2.4.2.7"/>
    </reaction>
</comment>
<dbReference type="GO" id="GO:0003999">
    <property type="term" value="F:adenine phosphoribosyltransferase activity"/>
    <property type="evidence" value="ECO:0007669"/>
    <property type="project" value="UniProtKB-UniRule"/>
</dbReference>
<dbReference type="GO" id="GO:0016208">
    <property type="term" value="F:AMP binding"/>
    <property type="evidence" value="ECO:0007669"/>
    <property type="project" value="TreeGrafter"/>
</dbReference>
<comment type="function">
    <text evidence="2 11">Catalyzes a salvage reaction resulting in the formation of AMP, that is energically less costly than de novo synthesis.</text>
</comment>
<evidence type="ECO:0000256" key="1">
    <source>
        <dbReference type="ARBA" id="ARBA00000868"/>
    </source>
</evidence>
<dbReference type="InterPro" id="IPR050054">
    <property type="entry name" value="UPRTase/APRTase"/>
</dbReference>
<comment type="subunit">
    <text evidence="11">Homodimer.</text>
</comment>
<evidence type="ECO:0000256" key="2">
    <source>
        <dbReference type="ARBA" id="ARBA00003968"/>
    </source>
</evidence>
<keyword evidence="8 11" id="KW-0328">Glycosyltransferase</keyword>
<sequence>MNLRERINEYKDFPKKGILFRDFSPMLKDHSAMSVVVEEFKKNYHPKDVDVFVGIESRGFILASILAQKYNKGMVLLRKAGKLPGKTVKTSYTIEYGKAILEIQKTALNVGERVIICDDLLATGGTANAAAKLVEKMKGKVTGFAFIIELTELNGIEKIAGYRTVSLVKY</sequence>
<gene>
    <name evidence="11 13" type="primary">apt</name>
</gene>
<dbReference type="PANTHER" id="PTHR32315">
    <property type="entry name" value="ADENINE PHOSPHORIBOSYLTRANSFERASE"/>
    <property type="match status" value="1"/>
</dbReference>
<dbReference type="CDD" id="cd06223">
    <property type="entry name" value="PRTases_typeI"/>
    <property type="match status" value="1"/>
</dbReference>
<comment type="pathway">
    <text evidence="4 11">Purine metabolism; AMP biosynthesis via salvage pathway; AMP from adenine: step 1/1.</text>
</comment>
<dbReference type="FunFam" id="3.40.50.2020:FF:000021">
    <property type="entry name" value="Adenine phosphoribosyltransferase"/>
    <property type="match status" value="1"/>
</dbReference>
<dbReference type="NCBIfam" id="NF002634">
    <property type="entry name" value="PRK02304.1-3"/>
    <property type="match status" value="1"/>
</dbReference>
<dbReference type="AlphaFoldDB" id="A0A075G1H9"/>
<evidence type="ECO:0000256" key="7">
    <source>
        <dbReference type="ARBA" id="ARBA00022490"/>
    </source>
</evidence>
<proteinExistence type="inferred from homology"/>
<comment type="subcellular location">
    <subcellularLocation>
        <location evidence="3 11">Cytoplasm</location>
    </subcellularLocation>
</comment>
<dbReference type="InterPro" id="IPR005764">
    <property type="entry name" value="Ade_phspho_trans"/>
</dbReference>
<evidence type="ECO:0000256" key="6">
    <source>
        <dbReference type="ARBA" id="ARBA00011893"/>
    </source>
</evidence>
<evidence type="ECO:0000256" key="11">
    <source>
        <dbReference type="HAMAP-Rule" id="MF_00004"/>
    </source>
</evidence>
<dbReference type="UniPathway" id="UPA00588">
    <property type="reaction ID" value="UER00646"/>
</dbReference>
<keyword evidence="10 11" id="KW-0660">Purine salvage</keyword>
<keyword evidence="7 11" id="KW-0963">Cytoplasm</keyword>
<protein>
    <recommendedName>
        <fullName evidence="6 11">Adenine phosphoribosyltransferase</fullName>
        <shortName evidence="11">APRT</shortName>
        <ecNumber evidence="6 11">2.4.2.7</ecNumber>
    </recommendedName>
</protein>
<organism evidence="13">
    <name type="scientific">uncultured marine thaumarchaeote AD1000_69_E02</name>
    <dbReference type="NCBI Taxonomy" id="1455932"/>
    <lineage>
        <taxon>Archaea</taxon>
        <taxon>Nitrososphaerota</taxon>
        <taxon>environmental samples</taxon>
    </lineage>
</organism>
<accession>A0A075G1H9</accession>
<dbReference type="GO" id="GO:0006166">
    <property type="term" value="P:purine ribonucleoside salvage"/>
    <property type="evidence" value="ECO:0007669"/>
    <property type="project" value="UniProtKB-UniRule"/>
</dbReference>
<evidence type="ECO:0000256" key="3">
    <source>
        <dbReference type="ARBA" id="ARBA00004496"/>
    </source>
</evidence>
<dbReference type="EMBL" id="KF900458">
    <property type="protein sequence ID" value="AIE95697.1"/>
    <property type="molecule type" value="Genomic_DNA"/>
</dbReference>
<dbReference type="InterPro" id="IPR000836">
    <property type="entry name" value="PRTase_dom"/>
</dbReference>
<dbReference type="GO" id="GO:0002055">
    <property type="term" value="F:adenine binding"/>
    <property type="evidence" value="ECO:0007669"/>
    <property type="project" value="TreeGrafter"/>
</dbReference>
<dbReference type="NCBIfam" id="NF002636">
    <property type="entry name" value="PRK02304.1-5"/>
    <property type="match status" value="1"/>
</dbReference>
<evidence type="ECO:0000256" key="5">
    <source>
        <dbReference type="ARBA" id="ARBA00008391"/>
    </source>
</evidence>
<dbReference type="Gene3D" id="3.40.50.2020">
    <property type="match status" value="1"/>
</dbReference>
<dbReference type="PANTHER" id="PTHR32315:SF3">
    <property type="entry name" value="ADENINE PHOSPHORIBOSYLTRANSFERASE"/>
    <property type="match status" value="1"/>
</dbReference>
<dbReference type="GO" id="GO:0006168">
    <property type="term" value="P:adenine salvage"/>
    <property type="evidence" value="ECO:0007669"/>
    <property type="project" value="InterPro"/>
</dbReference>
<feature type="domain" description="Phosphoribosyltransferase" evidence="12">
    <location>
        <begin position="28"/>
        <end position="148"/>
    </location>
</feature>
<dbReference type="NCBIfam" id="TIGR01090">
    <property type="entry name" value="apt"/>
    <property type="match status" value="1"/>
</dbReference>
<reference evidence="13" key="1">
    <citation type="journal article" date="2014" name="Genome Biol. Evol.">
        <title>Pangenome evidence for extensive interdomain horizontal transfer affecting lineage core and shell genes in uncultured planktonic thaumarchaeota and euryarchaeota.</title>
        <authorList>
            <person name="Deschamps P."/>
            <person name="Zivanovic Y."/>
            <person name="Moreira D."/>
            <person name="Rodriguez-Valera F."/>
            <person name="Lopez-Garcia P."/>
        </authorList>
    </citation>
    <scope>NUCLEOTIDE SEQUENCE</scope>
</reference>